<protein>
    <submittedName>
        <fullName evidence="2">Uncharacterized protein</fullName>
    </submittedName>
</protein>
<reference evidence="2" key="1">
    <citation type="submission" date="2021-02" db="EMBL/GenBank/DDBJ databases">
        <authorList>
            <person name="Nowell W R."/>
        </authorList>
    </citation>
    <scope>NUCLEOTIDE SEQUENCE</scope>
</reference>
<dbReference type="Proteomes" id="UP000663887">
    <property type="component" value="Unassembled WGS sequence"/>
</dbReference>
<comment type="caution">
    <text evidence="2">The sequence shown here is derived from an EMBL/GenBank/DDBJ whole genome shotgun (WGS) entry which is preliminary data.</text>
</comment>
<gene>
    <name evidence="2" type="ORF">XDN619_LOCUS10832</name>
</gene>
<feature type="compositionally biased region" description="Polar residues" evidence="1">
    <location>
        <begin position="1"/>
        <end position="12"/>
    </location>
</feature>
<feature type="compositionally biased region" description="Low complexity" evidence="1">
    <location>
        <begin position="79"/>
        <end position="93"/>
    </location>
</feature>
<organism evidence="2 3">
    <name type="scientific">Rotaria magnacalcarata</name>
    <dbReference type="NCBI Taxonomy" id="392030"/>
    <lineage>
        <taxon>Eukaryota</taxon>
        <taxon>Metazoa</taxon>
        <taxon>Spiralia</taxon>
        <taxon>Gnathifera</taxon>
        <taxon>Rotifera</taxon>
        <taxon>Eurotatoria</taxon>
        <taxon>Bdelloidea</taxon>
        <taxon>Philodinida</taxon>
        <taxon>Philodinidae</taxon>
        <taxon>Rotaria</taxon>
    </lineage>
</organism>
<feature type="compositionally biased region" description="Polar residues" evidence="1">
    <location>
        <begin position="94"/>
        <end position="117"/>
    </location>
</feature>
<name>A0A816QJ30_9BILA</name>
<sequence>MAKAENSNNQDANNDEPVLDGIRDFICDPQSFKDRMRCEIEYQCDDNINLVDNDNENSYQQQKSSKYKRRNKYSRNDQSLTTNSRTYTNSNSNITDNKNFQQRKSQTNDINDSNNKHYGNRENRENPFHISYQALTYAVATHLQPIKLEYVPKMNDQKETAKFIQHFLKRCGKDRNDKEDHSLCEIKCHHCDGPHTSTDYSCSFIQQYRRELVLELRNRSDLLPAEVQLFIPTECRESGKGTKTLENR</sequence>
<accession>A0A816QJ30</accession>
<evidence type="ECO:0000313" key="2">
    <source>
        <dbReference type="EMBL" id="CAF2062546.1"/>
    </source>
</evidence>
<dbReference type="AlphaFoldDB" id="A0A816QJ30"/>
<proteinExistence type="predicted"/>
<feature type="region of interest" description="Disordered" evidence="1">
    <location>
        <begin position="53"/>
        <end position="123"/>
    </location>
</feature>
<evidence type="ECO:0000313" key="3">
    <source>
        <dbReference type="Proteomes" id="UP000663887"/>
    </source>
</evidence>
<feature type="region of interest" description="Disordered" evidence="1">
    <location>
        <begin position="1"/>
        <end position="21"/>
    </location>
</feature>
<dbReference type="EMBL" id="CAJNRG010004021">
    <property type="protein sequence ID" value="CAF2062546.1"/>
    <property type="molecule type" value="Genomic_DNA"/>
</dbReference>
<evidence type="ECO:0000256" key="1">
    <source>
        <dbReference type="SAM" id="MobiDB-lite"/>
    </source>
</evidence>